<dbReference type="PROSITE" id="PS50943">
    <property type="entry name" value="HTH_CROC1"/>
    <property type="match status" value="1"/>
</dbReference>
<dbReference type="Gene3D" id="1.10.260.40">
    <property type="entry name" value="lambda repressor-like DNA-binding domains"/>
    <property type="match status" value="1"/>
</dbReference>
<sequence>MKQQPIPWESIRDRVLANPEVKAEYDALEDEFERANRAIAIRASTGLNQREFAERVGMKRSQIAQIESGKSIPKLETLEKLATAAGYAGEVNFIPLVENLQPREREFLTPRLQQGSADIPQKE</sequence>
<protein>
    <submittedName>
        <fullName evidence="2">Helix-turn-helix domain-containing protein</fullName>
    </submittedName>
</protein>
<dbReference type="InterPro" id="IPR010982">
    <property type="entry name" value="Lambda_DNA-bd_dom_sf"/>
</dbReference>
<proteinExistence type="predicted"/>
<dbReference type="Pfam" id="PF01381">
    <property type="entry name" value="HTH_3"/>
    <property type="match status" value="1"/>
</dbReference>
<dbReference type="Proteomes" id="UP001525961">
    <property type="component" value="Unassembled WGS sequence"/>
</dbReference>
<evidence type="ECO:0000313" key="2">
    <source>
        <dbReference type="EMBL" id="MCT7980794.1"/>
    </source>
</evidence>
<comment type="caution">
    <text evidence="2">The sequence shown here is derived from an EMBL/GenBank/DDBJ whole genome shotgun (WGS) entry which is preliminary data.</text>
</comment>
<dbReference type="RefSeq" id="WP_261237097.1">
    <property type="nucleotide sequence ID" value="NZ_JAMXFA010000045.1"/>
</dbReference>
<dbReference type="CDD" id="cd00093">
    <property type="entry name" value="HTH_XRE"/>
    <property type="match status" value="1"/>
</dbReference>
<reference evidence="2 3" key="1">
    <citation type="journal article" date="2022" name="Front. Microbiol.">
        <title>High genomic differentiation and limited gene flow indicate recent cryptic speciation within the genus Laspinema (cyanobacteria).</title>
        <authorList>
            <person name="Stanojkovic A."/>
            <person name="Skoupy S."/>
            <person name="Skaloud P."/>
            <person name="Dvorak P."/>
        </authorList>
    </citation>
    <scope>NUCLEOTIDE SEQUENCE [LARGE SCALE GENOMIC DNA]</scope>
    <source>
        <strain evidence="2 3">D3b</strain>
    </source>
</reference>
<accession>A0ABT2NDL1</accession>
<dbReference type="InterPro" id="IPR001387">
    <property type="entry name" value="Cro/C1-type_HTH"/>
</dbReference>
<dbReference type="EMBL" id="JAMXFA010000045">
    <property type="protein sequence ID" value="MCT7980794.1"/>
    <property type="molecule type" value="Genomic_DNA"/>
</dbReference>
<keyword evidence="3" id="KW-1185">Reference proteome</keyword>
<feature type="domain" description="HTH cro/C1-type" evidence="1">
    <location>
        <begin position="40"/>
        <end position="84"/>
    </location>
</feature>
<gene>
    <name evidence="2" type="ORF">NG792_23995</name>
</gene>
<dbReference type="SUPFAM" id="SSF47413">
    <property type="entry name" value="lambda repressor-like DNA-binding domains"/>
    <property type="match status" value="1"/>
</dbReference>
<dbReference type="SMART" id="SM00530">
    <property type="entry name" value="HTH_XRE"/>
    <property type="match status" value="1"/>
</dbReference>
<evidence type="ECO:0000313" key="3">
    <source>
        <dbReference type="Proteomes" id="UP001525961"/>
    </source>
</evidence>
<evidence type="ECO:0000259" key="1">
    <source>
        <dbReference type="PROSITE" id="PS50943"/>
    </source>
</evidence>
<name>A0ABT2NDL1_9CYAN</name>
<organism evidence="2 3">
    <name type="scientific">Laspinema olomoucense D3b</name>
    <dbReference type="NCBI Taxonomy" id="2953688"/>
    <lineage>
        <taxon>Bacteria</taxon>
        <taxon>Bacillati</taxon>
        <taxon>Cyanobacteriota</taxon>
        <taxon>Cyanophyceae</taxon>
        <taxon>Oscillatoriophycideae</taxon>
        <taxon>Oscillatoriales</taxon>
        <taxon>Laspinemataceae</taxon>
        <taxon>Laspinema</taxon>
        <taxon>Laspinema olomoucense</taxon>
    </lineage>
</organism>